<keyword evidence="1 2" id="KW-0238">DNA-binding</keyword>
<dbReference type="NCBIfam" id="TIGR02772">
    <property type="entry name" value="Ku_bact"/>
    <property type="match status" value="1"/>
</dbReference>
<proteinExistence type="inferred from homology"/>
<dbReference type="Gene3D" id="2.40.290.10">
    <property type="match status" value="1"/>
</dbReference>
<dbReference type="Pfam" id="PF02735">
    <property type="entry name" value="Ku"/>
    <property type="match status" value="1"/>
</dbReference>
<sequence length="276" mass="31003">MHTIWKGAVSFGLVHVPVKLYAATEEKDIALQMIHRNCHGSIKNQRYCNTCDSAVKQEEIIKGYPVDNNQYVTFEKEELDRIQEESSKKISIIDFIKEDQIDLMFTQKAYFLGPDTHGGNAYYLFLRALETSKRLAIGKLTLRSNTKLCIMKPLNGNCIQLATMHYVNEIRTTTNVPNLISDNSPVDQNQLKLALQIIKGMSGKSDLGSLTNPEQDRLQAAIQSKIVGQHIVSNPIQESEVVVDLLEALQKSVKLNKSIKVKMSEAPQSKSKEQLG</sequence>
<dbReference type="EMBL" id="MPTO01000003">
    <property type="protein sequence ID" value="OME23530.1"/>
    <property type="molecule type" value="Genomic_DNA"/>
</dbReference>
<keyword evidence="2" id="KW-0227">DNA damage</keyword>
<dbReference type="InterPro" id="IPR009187">
    <property type="entry name" value="Prok_Ku"/>
</dbReference>
<dbReference type="SUPFAM" id="SSF100939">
    <property type="entry name" value="SPOC domain-like"/>
    <property type="match status" value="1"/>
</dbReference>
<dbReference type="RefSeq" id="WP_076133516.1">
    <property type="nucleotide sequence ID" value="NZ_MPTO01000003.1"/>
</dbReference>
<dbReference type="GO" id="GO:0006310">
    <property type="term" value="P:DNA recombination"/>
    <property type="evidence" value="ECO:0007669"/>
    <property type="project" value="UniProtKB-KW"/>
</dbReference>
<gene>
    <name evidence="2" type="primary">ku</name>
    <name evidence="4" type="ORF">BSK47_03480</name>
</gene>
<dbReference type="Proteomes" id="UP000187323">
    <property type="component" value="Unassembled WGS sequence"/>
</dbReference>
<comment type="similarity">
    <text evidence="2">Belongs to the prokaryotic Ku family.</text>
</comment>
<keyword evidence="2" id="KW-0234">DNA repair</keyword>
<dbReference type="InterPro" id="IPR016194">
    <property type="entry name" value="SPOC-like_C_dom_sf"/>
</dbReference>
<dbReference type="HAMAP" id="MF_01875">
    <property type="entry name" value="Prokaryotic_Ku"/>
    <property type="match status" value="1"/>
</dbReference>
<organism evidence="4 5">
    <name type="scientific">Paenibacillus odorifer</name>
    <dbReference type="NCBI Taxonomy" id="189426"/>
    <lineage>
        <taxon>Bacteria</taxon>
        <taxon>Bacillati</taxon>
        <taxon>Bacillota</taxon>
        <taxon>Bacilli</taxon>
        <taxon>Bacillales</taxon>
        <taxon>Paenibacillaceae</taxon>
        <taxon>Paenibacillus</taxon>
    </lineage>
</organism>
<dbReference type="AlphaFoldDB" id="A0AB36JJ29"/>
<dbReference type="PANTHER" id="PTHR41251:SF1">
    <property type="entry name" value="NON-HOMOLOGOUS END JOINING PROTEIN KU"/>
    <property type="match status" value="1"/>
</dbReference>
<name>A0AB36JJ29_9BACL</name>
<evidence type="ECO:0000259" key="3">
    <source>
        <dbReference type="SMART" id="SM00559"/>
    </source>
</evidence>
<evidence type="ECO:0000313" key="4">
    <source>
        <dbReference type="EMBL" id="OME23530.1"/>
    </source>
</evidence>
<protein>
    <recommendedName>
        <fullName evidence="2">Non-homologous end joining protein Ku</fullName>
    </recommendedName>
</protein>
<comment type="caution">
    <text evidence="4">The sequence shown here is derived from an EMBL/GenBank/DDBJ whole genome shotgun (WGS) entry which is preliminary data.</text>
</comment>
<dbReference type="PIRSF" id="PIRSF006493">
    <property type="entry name" value="Prok_Ku"/>
    <property type="match status" value="1"/>
</dbReference>
<dbReference type="SMART" id="SM00559">
    <property type="entry name" value="Ku78"/>
    <property type="match status" value="1"/>
</dbReference>
<evidence type="ECO:0000256" key="1">
    <source>
        <dbReference type="ARBA" id="ARBA00023125"/>
    </source>
</evidence>
<dbReference type="GO" id="GO:0003690">
    <property type="term" value="F:double-stranded DNA binding"/>
    <property type="evidence" value="ECO:0007669"/>
    <property type="project" value="UniProtKB-UniRule"/>
</dbReference>
<evidence type="ECO:0000256" key="2">
    <source>
        <dbReference type="HAMAP-Rule" id="MF_01875"/>
    </source>
</evidence>
<evidence type="ECO:0000313" key="5">
    <source>
        <dbReference type="Proteomes" id="UP000187323"/>
    </source>
</evidence>
<dbReference type="PANTHER" id="PTHR41251">
    <property type="entry name" value="NON-HOMOLOGOUS END JOINING PROTEIN KU"/>
    <property type="match status" value="1"/>
</dbReference>
<accession>A0AB36JJ29</accession>
<dbReference type="InterPro" id="IPR006164">
    <property type="entry name" value="DNA_bd_Ku70/Ku80"/>
</dbReference>
<reference evidence="4 5" key="1">
    <citation type="submission" date="2016-10" db="EMBL/GenBank/DDBJ databases">
        <title>Paenibacillus species isolates.</title>
        <authorList>
            <person name="Beno S.M."/>
        </authorList>
    </citation>
    <scope>NUCLEOTIDE SEQUENCE [LARGE SCALE GENOMIC DNA]</scope>
    <source>
        <strain evidence="4 5">FSL H7-0918</strain>
    </source>
</reference>
<comment type="subunit">
    <text evidence="2">Homodimer. Interacts with LigD.</text>
</comment>
<comment type="function">
    <text evidence="2">With LigD forms a non-homologous end joining (NHEJ) DNA repair enzyme, which repairs dsDNA breaks with reduced fidelity. Binds linear dsDNA with 5'- and 3'- overhangs but not closed circular dsDNA nor ssDNA. Recruits and stimulates the ligase activity of LigD.</text>
</comment>
<feature type="domain" description="Ku" evidence="3">
    <location>
        <begin position="52"/>
        <end position="181"/>
    </location>
</feature>
<keyword evidence="2" id="KW-0233">DNA recombination</keyword>
<dbReference type="GO" id="GO:0006303">
    <property type="term" value="P:double-strand break repair via nonhomologous end joining"/>
    <property type="evidence" value="ECO:0007669"/>
    <property type="project" value="UniProtKB-UniRule"/>
</dbReference>